<evidence type="ECO:0008006" key="2">
    <source>
        <dbReference type="Google" id="ProtNLM"/>
    </source>
</evidence>
<dbReference type="AlphaFoldDB" id="A0A1B1TAB3"/>
<protein>
    <recommendedName>
        <fullName evidence="2">GIY-YIG domain-containing protein</fullName>
    </recommendedName>
</protein>
<name>A0A1B1TAB3_9ARCH</name>
<accession>A0A1B1TAB3</accession>
<sequence>MAFNSYQKHCTKCKKSKPCSQRHIYVMELDSKVLELKKFKETNPNYEQGMPCVYVGKSIHHPKCRQSMHNNCKPGSWQGKKWTCYCKKKPGINEATLATRSSSVIGKYMTGYLLPQLYKSVNPQRGPNNNSMAEEILAAELRSQGYGVWAGHHDSKSKFS</sequence>
<organism evidence="1">
    <name type="scientific">uncultured Poseidoniia archaeon</name>
    <dbReference type="NCBI Taxonomy" id="1697135"/>
    <lineage>
        <taxon>Archaea</taxon>
        <taxon>Methanobacteriati</taxon>
        <taxon>Thermoplasmatota</taxon>
        <taxon>Candidatus Poseidoniia</taxon>
        <taxon>environmental samples</taxon>
    </lineage>
</organism>
<dbReference type="EMBL" id="KP211816">
    <property type="protein sequence ID" value="ANV79231.1"/>
    <property type="molecule type" value="Genomic_DNA"/>
</dbReference>
<proteinExistence type="predicted"/>
<reference evidence="1" key="1">
    <citation type="journal article" date="2015" name="ISME J.">
        <title>A new class of marine Euryarchaeota group II from the Mediterranean deep chlorophyll maximum.</title>
        <authorList>
            <person name="Martin-Cuadrado A.B."/>
            <person name="Garcia-Heredia I."/>
            <person name="Molto A.G."/>
            <person name="Lopez-Ubeda R."/>
            <person name="Kimes N."/>
            <person name="Lopez-Garcia P."/>
            <person name="Moreira D."/>
            <person name="Rodriguez-Valera F."/>
        </authorList>
    </citation>
    <scope>NUCLEOTIDE SEQUENCE</scope>
</reference>
<evidence type="ECO:0000313" key="1">
    <source>
        <dbReference type="EMBL" id="ANV79231.1"/>
    </source>
</evidence>
<reference evidence="1" key="2">
    <citation type="submission" date="2016-12" db="EMBL/GenBank/DDBJ databases">
        <authorList>
            <person name="Song W.-J."/>
            <person name="Kurnit D.M."/>
        </authorList>
    </citation>
    <scope>NUCLEOTIDE SEQUENCE</scope>
</reference>